<reference evidence="5 6" key="1">
    <citation type="submission" date="2019-05" db="EMBL/GenBank/DDBJ databases">
        <title>Psychrobacillus vulpis sp. nov., a new species isolated from feces of a red fox that inhabits in The Tablas de Daimiel Natural Park, Albacete, Spain.</title>
        <authorList>
            <person name="Rodriguez M."/>
            <person name="Reina J.C."/>
            <person name="Bejar V."/>
            <person name="Llamas I."/>
        </authorList>
    </citation>
    <scope>NUCLEOTIDE SEQUENCE [LARGE SCALE GENOMIC DNA]</scope>
    <source>
        <strain evidence="5 6">NEAU-3TGS17</strain>
    </source>
</reference>
<feature type="repeat" description="TPR" evidence="3">
    <location>
        <begin position="107"/>
        <end position="140"/>
    </location>
</feature>
<dbReference type="PANTHER" id="PTHR44943">
    <property type="entry name" value="CELLULOSE SYNTHASE OPERON PROTEIN C"/>
    <property type="match status" value="1"/>
</dbReference>
<comment type="caution">
    <text evidence="5">The sequence shown here is derived from an EMBL/GenBank/DDBJ whole genome shotgun (WGS) entry which is preliminary data.</text>
</comment>
<proteinExistence type="predicted"/>
<keyword evidence="4" id="KW-0472">Membrane</keyword>
<keyword evidence="2 3" id="KW-0802">TPR repeat</keyword>
<dbReference type="SMART" id="SM00028">
    <property type="entry name" value="TPR"/>
    <property type="match status" value="4"/>
</dbReference>
<keyword evidence="4" id="KW-1133">Transmembrane helix</keyword>
<protein>
    <submittedName>
        <fullName evidence="5">Uncharacterized protein</fullName>
    </submittedName>
</protein>
<dbReference type="InterPro" id="IPR019734">
    <property type="entry name" value="TPR_rpt"/>
</dbReference>
<name>A0A544TGN1_9BACI</name>
<dbReference type="Proteomes" id="UP000317316">
    <property type="component" value="Unassembled WGS sequence"/>
</dbReference>
<dbReference type="Pfam" id="PF13181">
    <property type="entry name" value="TPR_8"/>
    <property type="match status" value="3"/>
</dbReference>
<dbReference type="AlphaFoldDB" id="A0A544TGN1"/>
<dbReference type="PANTHER" id="PTHR44943:SF8">
    <property type="entry name" value="TPR REPEAT-CONTAINING PROTEIN MJ0263"/>
    <property type="match status" value="1"/>
</dbReference>
<evidence type="ECO:0000313" key="5">
    <source>
        <dbReference type="EMBL" id="TQR16612.1"/>
    </source>
</evidence>
<dbReference type="PROSITE" id="PS50005">
    <property type="entry name" value="TPR"/>
    <property type="match status" value="3"/>
</dbReference>
<sequence>MIKEKAVSLELVEHYFHIHKYEQVIEIFKDGMGEYINNGVSWYILGYSNYSLENYELAEEQMKEALRLGINEEPVLHVLGMIYINTERWQESESALLEVLRINPESADAHASYAYLMKLVGQRKKASLLIKKALEMNPEDGRTLRLHYFIEELGNGKKEQINSVQKYMNSNDSELEKLQHLGHAAQNQNDPKKAMEHYGQAFALNPENKKLLATLEELEIDAHPLLVPNRLAGRLGWGVIWIIGVGLTILLFSLDFNMLGTIWLYTYIAFCIYTYLSVPIVKFLLKRKR</sequence>
<accession>A0A544TGN1</accession>
<gene>
    <name evidence="5" type="ORF">FG382_00085</name>
</gene>
<dbReference type="RefSeq" id="WP_142536855.1">
    <property type="nucleotide sequence ID" value="NZ_BMIE01000002.1"/>
</dbReference>
<dbReference type="InterPro" id="IPR011990">
    <property type="entry name" value="TPR-like_helical_dom_sf"/>
</dbReference>
<feature type="transmembrane region" description="Helical" evidence="4">
    <location>
        <begin position="235"/>
        <end position="256"/>
    </location>
</feature>
<keyword evidence="1" id="KW-0677">Repeat</keyword>
<organism evidence="5 6">
    <name type="scientific">Psychrobacillus lasiicapitis</name>
    <dbReference type="NCBI Taxonomy" id="1636719"/>
    <lineage>
        <taxon>Bacteria</taxon>
        <taxon>Bacillati</taxon>
        <taxon>Bacillota</taxon>
        <taxon>Bacilli</taxon>
        <taxon>Bacillales</taxon>
        <taxon>Bacillaceae</taxon>
        <taxon>Psychrobacillus</taxon>
    </lineage>
</organism>
<dbReference type="OrthoDB" id="2465982at2"/>
<keyword evidence="6" id="KW-1185">Reference proteome</keyword>
<evidence type="ECO:0000256" key="2">
    <source>
        <dbReference type="ARBA" id="ARBA00022803"/>
    </source>
</evidence>
<evidence type="ECO:0000256" key="3">
    <source>
        <dbReference type="PROSITE-ProRule" id="PRU00339"/>
    </source>
</evidence>
<evidence type="ECO:0000256" key="4">
    <source>
        <dbReference type="SAM" id="Phobius"/>
    </source>
</evidence>
<evidence type="ECO:0000313" key="6">
    <source>
        <dbReference type="Proteomes" id="UP000317316"/>
    </source>
</evidence>
<evidence type="ECO:0000256" key="1">
    <source>
        <dbReference type="ARBA" id="ARBA00022737"/>
    </source>
</evidence>
<feature type="repeat" description="TPR" evidence="3">
    <location>
        <begin position="73"/>
        <end position="106"/>
    </location>
</feature>
<dbReference type="EMBL" id="VDGH01000001">
    <property type="protein sequence ID" value="TQR16612.1"/>
    <property type="molecule type" value="Genomic_DNA"/>
</dbReference>
<dbReference type="SUPFAM" id="SSF48452">
    <property type="entry name" value="TPR-like"/>
    <property type="match status" value="1"/>
</dbReference>
<keyword evidence="4" id="KW-0812">Transmembrane</keyword>
<dbReference type="Gene3D" id="1.25.40.10">
    <property type="entry name" value="Tetratricopeptide repeat domain"/>
    <property type="match status" value="2"/>
</dbReference>
<feature type="transmembrane region" description="Helical" evidence="4">
    <location>
        <begin position="262"/>
        <end position="285"/>
    </location>
</feature>
<feature type="repeat" description="TPR" evidence="3">
    <location>
        <begin position="175"/>
        <end position="208"/>
    </location>
</feature>
<dbReference type="InterPro" id="IPR051685">
    <property type="entry name" value="Ycf3/AcsC/BcsC/TPR_MFPF"/>
</dbReference>